<feature type="compositionally biased region" description="Low complexity" evidence="2">
    <location>
        <begin position="684"/>
        <end position="698"/>
    </location>
</feature>
<sequence length="1166" mass="124931">MASRPAPNPMQRSADPSSSSSDPSGSVIRADNGQNGTSGSTKRPHRTYARRSCLSCRQKKTRCELPDIYVESSKDKPVPAAKRCHRCSVLQIECFVWDGDRKRVRKLPSKSDAKRGSVQADDGPEDDEVASIASDGAAEEGQKDSREGEAIQNLMWLPEPIAPAAEGKQGGNGHATNGAAALAADPSDSAAAKEQRGAAQGTSASTVSVAKRRRRKPHEQVVINSSFHPYLLFSEVLNSYPGFGRDMGSGLARPADRRVRIPLDPADIVDEGLSQQLEEHLMGHRLMYPHIPTLSFVRAAHLEDPVQATALLLAALYILALRASDSPSAPRSDPEATKQRLCALEASVHAHGVAVLLSRPFCRHAVLALELISQYMPFVLLPASSMSPGACAPEGGIGLATLGATARRIAECIELDKAPQRLHMMCRRIDQRRETPNPRLLAPLLWDACQWYSLVAAENERDIGHDPWSPTATSEIDDAMTVLLGGDPDLGTPILATMPFNVPDTVQVHADGLSRQACASNDAEELAAAAETFILKFPFIPPLLGRYSLALRYKWMIIRRDRCRIIMKPKQSQQYHYSSLEEHEKETEIAKDEAALAKARLLTWLPGNVNTNETHNTLAFMIEMLNFYVGVHDSNLHNLSMWFAIFAAKAELEAEDPFIGKDRSSQAKACDEATGGEKESPDGATSTSTTPSSDALAARRLSNRPVSQKKGEDIMSLIIAGICSQGPIGELLHRFGFTKIDRFEEALGSFVQLASSTCRSARAMPPVFFVANVVFVCKSYTEDAAARLKGWGGMHKRATTHFVLFSEVARRLESVWAVNCGQANTAREANLGAAGAHLVRGLVGIMETWKRIAERRGAPPTGEYNPRWSTQAGVFSRPGEAATGTDNSPSVMTRSDLFEPGATTESLLALSSRPTTATLSAPSSTAPSYPSRGDLLEGQSTALQNWAAPVLGRPESQGELLQPIQAVAAADTWAGASSGLYTAPERGALPPDSSLGAGHHTKHGTGGPAGIELRAGDLSFADLFPEYASAATTPFPISRAEETSGLPHATQNPQAWNVSTNFAASDSASGDAFWPASANTASAHLASQQNSGNDALGAILQSLEGPSDAFVPFVPLEGWLDLADLDTSPFGSGSNSSRPSAEKTTAQHHHNASGADGWASLMASLR</sequence>
<feature type="domain" description="Zn(2)-C6 fungal-type" evidence="3">
    <location>
        <begin position="52"/>
        <end position="94"/>
    </location>
</feature>
<dbReference type="PROSITE" id="PS50048">
    <property type="entry name" value="ZN2_CY6_FUNGAL_2"/>
    <property type="match status" value="1"/>
</dbReference>
<dbReference type="EMBL" id="CCYA01000391">
    <property type="protein sequence ID" value="CEH16762.1"/>
    <property type="molecule type" value="Genomic_DNA"/>
</dbReference>
<dbReference type="InterPro" id="IPR001138">
    <property type="entry name" value="Zn2Cys6_DnaBD"/>
</dbReference>
<keyword evidence="5" id="KW-1185">Reference proteome</keyword>
<dbReference type="GO" id="GO:0000981">
    <property type="term" value="F:DNA-binding transcription factor activity, RNA polymerase II-specific"/>
    <property type="evidence" value="ECO:0007669"/>
    <property type="project" value="InterPro"/>
</dbReference>
<dbReference type="Gene3D" id="4.10.240.10">
    <property type="entry name" value="Zn(2)-C6 fungal-type DNA-binding domain"/>
    <property type="match status" value="1"/>
</dbReference>
<feature type="compositionally biased region" description="Low complexity" evidence="2">
    <location>
        <begin position="174"/>
        <end position="190"/>
    </location>
</feature>
<dbReference type="PANTHER" id="PTHR31668">
    <property type="entry name" value="GLUCOSE TRANSPORT TRANSCRIPTION REGULATOR RGT1-RELATED-RELATED"/>
    <property type="match status" value="1"/>
</dbReference>
<accession>A0A0N7LAJ5</accession>
<protein>
    <submittedName>
        <fullName evidence="4">Transcription factor</fullName>
    </submittedName>
</protein>
<feature type="compositionally biased region" description="Polar residues" evidence="2">
    <location>
        <begin position="32"/>
        <end position="41"/>
    </location>
</feature>
<feature type="region of interest" description="Disordered" evidence="2">
    <location>
        <begin position="1"/>
        <end position="51"/>
    </location>
</feature>
<dbReference type="CDD" id="cd00067">
    <property type="entry name" value="GAL4"/>
    <property type="match status" value="1"/>
</dbReference>
<evidence type="ECO:0000259" key="3">
    <source>
        <dbReference type="PROSITE" id="PS50048"/>
    </source>
</evidence>
<dbReference type="OrthoDB" id="2595934at2759"/>
<dbReference type="InterPro" id="IPR050797">
    <property type="entry name" value="Carb_Metab_Trans_Reg"/>
</dbReference>
<evidence type="ECO:0000256" key="2">
    <source>
        <dbReference type="SAM" id="MobiDB-lite"/>
    </source>
</evidence>
<dbReference type="SUPFAM" id="SSF57701">
    <property type="entry name" value="Zn2/Cys6 DNA-binding domain"/>
    <property type="match status" value="1"/>
</dbReference>
<reference evidence="4 5" key="1">
    <citation type="submission" date="2014-09" db="EMBL/GenBank/DDBJ databases">
        <authorList>
            <person name="Magalhaes I.L.F."/>
            <person name="Oliveira U."/>
            <person name="Santos F.R."/>
            <person name="Vidigal T.H.D.A."/>
            <person name="Brescovit A.D."/>
            <person name="Santos A.J."/>
        </authorList>
    </citation>
    <scope>NUCLEOTIDE SEQUENCE [LARGE SCALE GENOMIC DNA]</scope>
</reference>
<feature type="region of interest" description="Disordered" evidence="2">
    <location>
        <begin position="661"/>
        <end position="707"/>
    </location>
</feature>
<name>A0A0N7LAJ5_9BASI</name>
<feature type="compositionally biased region" description="Polar residues" evidence="2">
    <location>
        <begin position="1130"/>
        <end position="1144"/>
    </location>
</feature>
<dbReference type="AlphaFoldDB" id="A0A0N7LAJ5"/>
<dbReference type="GO" id="GO:0008270">
    <property type="term" value="F:zinc ion binding"/>
    <property type="evidence" value="ECO:0007669"/>
    <property type="project" value="InterPro"/>
</dbReference>
<organism evidence="4 5">
    <name type="scientific">Ceraceosorus bombacis</name>
    <dbReference type="NCBI Taxonomy" id="401625"/>
    <lineage>
        <taxon>Eukaryota</taxon>
        <taxon>Fungi</taxon>
        <taxon>Dikarya</taxon>
        <taxon>Basidiomycota</taxon>
        <taxon>Ustilaginomycotina</taxon>
        <taxon>Exobasidiomycetes</taxon>
        <taxon>Ceraceosorales</taxon>
        <taxon>Ceraceosoraceae</taxon>
        <taxon>Ceraceosorus</taxon>
    </lineage>
</organism>
<evidence type="ECO:0000313" key="5">
    <source>
        <dbReference type="Proteomes" id="UP000054845"/>
    </source>
</evidence>
<dbReference type="InterPro" id="IPR036864">
    <property type="entry name" value="Zn2-C6_fun-type_DNA-bd_sf"/>
</dbReference>
<keyword evidence="1" id="KW-0539">Nucleus</keyword>
<feature type="region of interest" description="Disordered" evidence="2">
    <location>
        <begin position="163"/>
        <end position="215"/>
    </location>
</feature>
<feature type="region of interest" description="Disordered" evidence="2">
    <location>
        <begin position="103"/>
        <end position="147"/>
    </location>
</feature>
<dbReference type="PANTHER" id="PTHR31668:SF30">
    <property type="entry name" value="ZN(II)2CYS6 TRANSCRIPTION FACTOR (EUROFUNG)"/>
    <property type="match status" value="1"/>
</dbReference>
<feature type="compositionally biased region" description="Low complexity" evidence="2">
    <location>
        <begin position="13"/>
        <end position="26"/>
    </location>
</feature>
<dbReference type="STRING" id="401625.A0A0N7LAJ5"/>
<feature type="compositionally biased region" description="Basic and acidic residues" evidence="2">
    <location>
        <begin position="661"/>
        <end position="681"/>
    </location>
</feature>
<dbReference type="Proteomes" id="UP000054845">
    <property type="component" value="Unassembled WGS sequence"/>
</dbReference>
<feature type="region of interest" description="Disordered" evidence="2">
    <location>
        <begin position="1130"/>
        <end position="1155"/>
    </location>
</feature>
<evidence type="ECO:0000313" key="4">
    <source>
        <dbReference type="EMBL" id="CEH16762.1"/>
    </source>
</evidence>
<feature type="region of interest" description="Disordered" evidence="2">
    <location>
        <begin position="986"/>
        <end position="1009"/>
    </location>
</feature>
<evidence type="ECO:0000256" key="1">
    <source>
        <dbReference type="ARBA" id="ARBA00023242"/>
    </source>
</evidence>
<proteinExistence type="predicted"/>